<organism evidence="2 3">
    <name type="scientific">Chitinophaga pinensis</name>
    <dbReference type="NCBI Taxonomy" id="79329"/>
    <lineage>
        <taxon>Bacteria</taxon>
        <taxon>Pseudomonadati</taxon>
        <taxon>Bacteroidota</taxon>
        <taxon>Chitinophagia</taxon>
        <taxon>Chitinophagales</taxon>
        <taxon>Chitinophagaceae</taxon>
        <taxon>Chitinophaga</taxon>
    </lineage>
</organism>
<gene>
    <name evidence="2" type="ORF">FEF09_19460</name>
</gene>
<reference evidence="2 3" key="1">
    <citation type="submission" date="2019-08" db="EMBL/GenBank/DDBJ databases">
        <title>Whole genome sequencing of chitin degrading bacteria Chitinophaga pinensis YS16.</title>
        <authorList>
            <person name="Singh R.P."/>
            <person name="Manchanda G."/>
            <person name="Maurya I.K."/>
            <person name="Joshi N.K."/>
            <person name="Srivastava A.K."/>
        </authorList>
    </citation>
    <scope>NUCLEOTIDE SEQUENCE [LARGE SCALE GENOMIC DNA]</scope>
    <source>
        <strain evidence="2 3">YS-16</strain>
    </source>
</reference>
<keyword evidence="3" id="KW-1185">Reference proteome</keyword>
<keyword evidence="1" id="KW-1133">Transmembrane helix</keyword>
<dbReference type="AlphaFoldDB" id="A0A5C6LQL1"/>
<accession>A0A5C6LQL1</accession>
<keyword evidence="1" id="KW-0812">Transmembrane</keyword>
<dbReference type="OrthoDB" id="660475at2"/>
<feature type="transmembrane region" description="Helical" evidence="1">
    <location>
        <begin position="21"/>
        <end position="43"/>
    </location>
</feature>
<dbReference type="RefSeq" id="WP_146306663.1">
    <property type="nucleotide sequence ID" value="NZ_VOHS01000021.1"/>
</dbReference>
<dbReference type="Proteomes" id="UP000318815">
    <property type="component" value="Unassembled WGS sequence"/>
</dbReference>
<evidence type="ECO:0000313" key="3">
    <source>
        <dbReference type="Proteomes" id="UP000318815"/>
    </source>
</evidence>
<sequence length="200" mass="22587">MSDNMTKYKIRILQPNAETRLRMQPVMHGLAGILFLMNGIGAYNSPSPNWVMAVFFILLGIGSLAFPFFMKRFRNIQSANSLARLIQAFVSLTGCLFFLSHMQPLIGILLFLTGVASAYIGWAEYKLFQPCYIRIDMMGLSLPGTFSDKVIGWNQLNNVILRNDLLTIDFKNNKVLQLEVLDETGATTAEEMNAFFKSRL</sequence>
<keyword evidence="1" id="KW-0472">Membrane</keyword>
<evidence type="ECO:0000256" key="1">
    <source>
        <dbReference type="SAM" id="Phobius"/>
    </source>
</evidence>
<feature type="transmembrane region" description="Helical" evidence="1">
    <location>
        <begin position="105"/>
        <end position="125"/>
    </location>
</feature>
<comment type="caution">
    <text evidence="2">The sequence shown here is derived from an EMBL/GenBank/DDBJ whole genome shotgun (WGS) entry which is preliminary data.</text>
</comment>
<protein>
    <submittedName>
        <fullName evidence="2">Uncharacterized protein</fullName>
    </submittedName>
</protein>
<dbReference type="EMBL" id="VOHS01000021">
    <property type="protein sequence ID" value="TWV98913.1"/>
    <property type="molecule type" value="Genomic_DNA"/>
</dbReference>
<feature type="transmembrane region" description="Helical" evidence="1">
    <location>
        <begin position="49"/>
        <end position="70"/>
    </location>
</feature>
<evidence type="ECO:0000313" key="2">
    <source>
        <dbReference type="EMBL" id="TWV98913.1"/>
    </source>
</evidence>
<feature type="transmembrane region" description="Helical" evidence="1">
    <location>
        <begin position="82"/>
        <end position="99"/>
    </location>
</feature>
<proteinExistence type="predicted"/>
<name>A0A5C6LQL1_9BACT</name>